<dbReference type="Gene3D" id="3.40.980.20">
    <property type="entry name" value="Four-carbon acid sugar kinase, nucleotide binding domain"/>
    <property type="match status" value="1"/>
</dbReference>
<organism evidence="9 11">
    <name type="scientific">Blautia obeum</name>
    <dbReference type="NCBI Taxonomy" id="40520"/>
    <lineage>
        <taxon>Bacteria</taxon>
        <taxon>Bacillati</taxon>
        <taxon>Bacillota</taxon>
        <taxon>Clostridia</taxon>
        <taxon>Lachnospirales</taxon>
        <taxon>Lachnospiraceae</taxon>
        <taxon>Blautia</taxon>
    </lineage>
</organism>
<comment type="caution">
    <text evidence="9">The sequence shown here is derived from an EMBL/GenBank/DDBJ whole genome shotgun (WGS) entry which is preliminary data.</text>
</comment>
<gene>
    <name evidence="9" type="ORF">DW021_15595</name>
    <name evidence="10" type="ORF">EAI82_10260</name>
</gene>
<evidence type="ECO:0000313" key="11">
    <source>
        <dbReference type="Proteomes" id="UP000285897"/>
    </source>
</evidence>
<feature type="domain" description="Four-carbon acid sugar kinase N-terminal" evidence="7">
    <location>
        <begin position="3"/>
        <end position="214"/>
    </location>
</feature>
<evidence type="ECO:0000256" key="4">
    <source>
        <dbReference type="ARBA" id="ARBA00022777"/>
    </source>
</evidence>
<dbReference type="Pfam" id="PF17042">
    <property type="entry name" value="NBD_C"/>
    <property type="match status" value="1"/>
</dbReference>
<dbReference type="SUPFAM" id="SSF142764">
    <property type="entry name" value="YgbK-like"/>
    <property type="match status" value="1"/>
</dbReference>
<evidence type="ECO:0000256" key="3">
    <source>
        <dbReference type="ARBA" id="ARBA00022741"/>
    </source>
</evidence>
<dbReference type="InterPro" id="IPR037051">
    <property type="entry name" value="4-carb_acid_sugar_kinase_N_sf"/>
</dbReference>
<reference evidence="9 11" key="1">
    <citation type="submission" date="2018-08" db="EMBL/GenBank/DDBJ databases">
        <title>A genome reference for cultivated species of the human gut microbiota.</title>
        <authorList>
            <person name="Zou Y."/>
            <person name="Xue W."/>
            <person name="Luo G."/>
        </authorList>
    </citation>
    <scope>NUCLEOTIDE SEQUENCE [LARGE SCALE GENOMIC DNA]</scope>
    <source>
        <strain evidence="9 11">AF37-6AC</strain>
    </source>
</reference>
<reference evidence="10 12" key="2">
    <citation type="journal article" date="2019" name="Science, e1252229">
        <title>Invertible promoters mediate bacterial phase variation, antibiotic resistance, and host adaptation in the gut.</title>
        <authorList>
            <person name="Jiang X."/>
            <person name="Hall A.B."/>
            <person name="Arthur T.D."/>
            <person name="Plichta D.R."/>
            <person name="Covington C.T."/>
            <person name="Poyet M."/>
            <person name="Crothers J."/>
            <person name="Moses P.L."/>
            <person name="Tolonen A.C."/>
            <person name="Vlamakis H."/>
            <person name="Alm E.J."/>
            <person name="Xavier R.J."/>
        </authorList>
    </citation>
    <scope>NUCLEOTIDE SEQUENCE [LARGE SCALE GENOMIC DNA]</scope>
    <source>
        <strain evidence="10">Af_0058</strain>
        <strain evidence="12">af_0058</strain>
    </source>
</reference>
<dbReference type="InterPro" id="IPR031475">
    <property type="entry name" value="NBD_C"/>
</dbReference>
<keyword evidence="6" id="KW-0119">Carbohydrate metabolism</keyword>
<dbReference type="InterPro" id="IPR010737">
    <property type="entry name" value="4-carb_acid_sugar_kinase_N"/>
</dbReference>
<dbReference type="EMBL" id="RCXQ01000008">
    <property type="protein sequence ID" value="RYT66595.1"/>
    <property type="molecule type" value="Genomic_DNA"/>
</dbReference>
<sequence length="416" mass="45497">MKLLMIADDFTGALDAGVQFAKKGFSTKVLVYSKDMSFQAEDADVLVVDAETRHKKPLEAYLTIFRIVKPAAESGVKYLFKKTDSALRGNIGAELTAMLDATGKSLLSFVPAFPQINRVTVNGVHYIEGIPVDRSVFGSDPFEPVTEANVEKLIHQQCETNVQTISAGHTPDACQEKTIAVYDCASDEELKGIADSLKKTDSLGLIAGCAGLAEILPDVLGWPKSETTQPRLPEKFLVVCGSVNPITVRQLNYAEKHGFIRIQLTPEQKLNMEYFSEEDGKKWLDWFWDICSKNSKVIIDTNDPEGDNETERFAIANGIPKSEIPVRIPASLGCIIGNMVKRGLNSSMLMTGGDTLLGCIRNLGNAQLTPVGEFEIGIVLSKLISDNNKTHVFTKSGGFGEETLLTDMADKICRRA</sequence>
<dbReference type="InterPro" id="IPR042213">
    <property type="entry name" value="NBD_C_sf"/>
</dbReference>
<evidence type="ECO:0000259" key="8">
    <source>
        <dbReference type="Pfam" id="PF17042"/>
    </source>
</evidence>
<evidence type="ECO:0000256" key="1">
    <source>
        <dbReference type="ARBA" id="ARBA00005715"/>
    </source>
</evidence>
<name>A0A415L4D6_9FIRM</name>
<dbReference type="RefSeq" id="WP_015542205.1">
    <property type="nucleotide sequence ID" value="NZ_JAAIPQ010000039.1"/>
</dbReference>
<evidence type="ECO:0000256" key="2">
    <source>
        <dbReference type="ARBA" id="ARBA00022679"/>
    </source>
</evidence>
<comment type="similarity">
    <text evidence="1">Belongs to the four-carbon acid sugar kinase family.</text>
</comment>
<accession>A0A415L4D6</accession>
<evidence type="ECO:0000256" key="6">
    <source>
        <dbReference type="ARBA" id="ARBA00023277"/>
    </source>
</evidence>
<proteinExistence type="inferred from homology"/>
<dbReference type="Gene3D" id="3.40.50.10840">
    <property type="entry name" value="Putative sugar-binding, N-terminal domain"/>
    <property type="match status" value="1"/>
</dbReference>
<feature type="domain" description="Four-carbon acid sugar kinase nucleotide binding" evidence="8">
    <location>
        <begin position="237"/>
        <end position="405"/>
    </location>
</feature>
<keyword evidence="4 9" id="KW-0418">Kinase</keyword>
<dbReference type="Proteomes" id="UP000285897">
    <property type="component" value="Unassembled WGS sequence"/>
</dbReference>
<evidence type="ECO:0000256" key="5">
    <source>
        <dbReference type="ARBA" id="ARBA00022840"/>
    </source>
</evidence>
<dbReference type="Pfam" id="PF07005">
    <property type="entry name" value="SBD_N"/>
    <property type="match status" value="1"/>
</dbReference>
<protein>
    <submittedName>
        <fullName evidence="9">Four-carbon acid sugar kinase family protein</fullName>
    </submittedName>
</protein>
<keyword evidence="3" id="KW-0547">Nucleotide-binding</keyword>
<keyword evidence="2" id="KW-0808">Transferase</keyword>
<dbReference type="EMBL" id="QROS01000017">
    <property type="protein sequence ID" value="RHL43414.1"/>
    <property type="molecule type" value="Genomic_DNA"/>
</dbReference>
<dbReference type="GO" id="GO:0016301">
    <property type="term" value="F:kinase activity"/>
    <property type="evidence" value="ECO:0007669"/>
    <property type="project" value="UniProtKB-KW"/>
</dbReference>
<dbReference type="GO" id="GO:0005524">
    <property type="term" value="F:ATP binding"/>
    <property type="evidence" value="ECO:0007669"/>
    <property type="project" value="UniProtKB-KW"/>
</dbReference>
<dbReference type="AlphaFoldDB" id="A0A415L4D6"/>
<dbReference type="Proteomes" id="UP000293506">
    <property type="component" value="Unassembled WGS sequence"/>
</dbReference>
<evidence type="ECO:0000313" key="9">
    <source>
        <dbReference type="EMBL" id="RHL43414.1"/>
    </source>
</evidence>
<evidence type="ECO:0000313" key="10">
    <source>
        <dbReference type="EMBL" id="RYT66595.1"/>
    </source>
</evidence>
<keyword evidence="5" id="KW-0067">ATP-binding</keyword>
<evidence type="ECO:0000313" key="12">
    <source>
        <dbReference type="Proteomes" id="UP000293506"/>
    </source>
</evidence>
<evidence type="ECO:0000259" key="7">
    <source>
        <dbReference type="Pfam" id="PF07005"/>
    </source>
</evidence>